<evidence type="ECO:0000313" key="2">
    <source>
        <dbReference type="Proteomes" id="UP000000663"/>
    </source>
</evidence>
<gene>
    <name evidence="1" type="ORF">RRC437</name>
</gene>
<proteinExistence type="predicted"/>
<reference evidence="1 2" key="1">
    <citation type="journal article" date="2006" name="Science">
        <title>Genome of rice cluster I archaea -- the key methane producers in the rice rhizosphere.</title>
        <authorList>
            <person name="Erkel C."/>
            <person name="Kube M."/>
            <person name="Reinhardt R."/>
            <person name="Liesack W."/>
        </authorList>
    </citation>
    <scope>NUCLEOTIDE SEQUENCE [LARGE SCALE GENOMIC DNA]</scope>
    <source>
        <strain evidence="2">DSM 22066 / NBRC 105507 / MRE50</strain>
    </source>
</reference>
<name>Q0W0F2_METAR</name>
<dbReference type="AlphaFoldDB" id="Q0W0F2"/>
<dbReference type="InterPro" id="IPR020075">
    <property type="entry name" value="Uncharacterised_AF2234"/>
</dbReference>
<organism evidence="1 2">
    <name type="scientific">Methanocella arvoryzae (strain DSM 22066 / NBRC 105507 / MRE50)</name>
    <dbReference type="NCBI Taxonomy" id="351160"/>
    <lineage>
        <taxon>Archaea</taxon>
        <taxon>Methanobacteriati</taxon>
        <taxon>Methanobacteriota</taxon>
        <taxon>Stenosarchaea group</taxon>
        <taxon>Methanomicrobia</taxon>
        <taxon>Methanocellales</taxon>
        <taxon>Methanocellaceae</taxon>
        <taxon>Methanocella</taxon>
    </lineage>
</organism>
<protein>
    <recommendedName>
        <fullName evidence="3">DUF2769 domain-containing protein</fullName>
    </recommendedName>
</protein>
<dbReference type="KEGG" id="rci:RRC437"/>
<sequence length="94" mass="10634">MYLYIKRLILCQYWSGEMMFVENSQENKNICMQYCGSCPSFQKEGGKLLFCSRGNSSGNIVRKGCKCGMCPVAIQHQLDGGYYCIHGNLDTLID</sequence>
<keyword evidence="2" id="KW-1185">Reference proteome</keyword>
<dbReference type="EMBL" id="AM114193">
    <property type="protein sequence ID" value="CAJ38141.1"/>
    <property type="molecule type" value="Genomic_DNA"/>
</dbReference>
<accession>Q0W0F2</accession>
<evidence type="ECO:0000313" key="1">
    <source>
        <dbReference type="EMBL" id="CAJ38141.1"/>
    </source>
</evidence>
<evidence type="ECO:0008006" key="3">
    <source>
        <dbReference type="Google" id="ProtNLM"/>
    </source>
</evidence>
<dbReference type="Proteomes" id="UP000000663">
    <property type="component" value="Chromosome"/>
</dbReference>
<dbReference type="eggNOG" id="arCOG03896">
    <property type="taxonomic scope" value="Archaea"/>
</dbReference>
<dbReference type="Pfam" id="PF10967">
    <property type="entry name" value="DUF2769"/>
    <property type="match status" value="1"/>
</dbReference>